<dbReference type="CDD" id="cd09272">
    <property type="entry name" value="RNase_HI_RT_Ty1"/>
    <property type="match status" value="1"/>
</dbReference>
<evidence type="ECO:0000313" key="3">
    <source>
        <dbReference type="Proteomes" id="UP000288805"/>
    </source>
</evidence>
<dbReference type="Pfam" id="PF07727">
    <property type="entry name" value="RVT_2"/>
    <property type="match status" value="1"/>
</dbReference>
<feature type="domain" description="Reverse transcriptase Ty1/copia-type" evidence="1">
    <location>
        <begin position="188"/>
        <end position="263"/>
    </location>
</feature>
<dbReference type="EMBL" id="QGNW01000096">
    <property type="protein sequence ID" value="RVW97975.1"/>
    <property type="molecule type" value="Genomic_DNA"/>
</dbReference>
<comment type="caution">
    <text evidence="2">The sequence shown here is derived from an EMBL/GenBank/DDBJ whole genome shotgun (WGS) entry which is preliminary data.</text>
</comment>
<accession>A0A438IMX6</accession>
<evidence type="ECO:0000313" key="2">
    <source>
        <dbReference type="EMBL" id="RVW97975.1"/>
    </source>
</evidence>
<dbReference type="SUPFAM" id="SSF56672">
    <property type="entry name" value="DNA/RNA polymerases"/>
    <property type="match status" value="1"/>
</dbReference>
<dbReference type="Proteomes" id="UP000288805">
    <property type="component" value="Unassembled WGS sequence"/>
</dbReference>
<proteinExistence type="predicted"/>
<evidence type="ECO:0000259" key="1">
    <source>
        <dbReference type="Pfam" id="PF07727"/>
    </source>
</evidence>
<reference evidence="2 3" key="1">
    <citation type="journal article" date="2018" name="PLoS Genet.">
        <title>Population sequencing reveals clonal diversity and ancestral inbreeding in the grapevine cultivar Chardonnay.</title>
        <authorList>
            <person name="Roach M.J."/>
            <person name="Johnson D.L."/>
            <person name="Bohlmann J."/>
            <person name="van Vuuren H.J."/>
            <person name="Jones S.J."/>
            <person name="Pretorius I.S."/>
            <person name="Schmidt S.A."/>
            <person name="Borneman A.R."/>
        </authorList>
    </citation>
    <scope>NUCLEOTIDE SEQUENCE [LARGE SCALE GENOMIC DNA]</scope>
    <source>
        <strain evidence="3">cv. Chardonnay</strain>
        <tissue evidence="2">Leaf</tissue>
    </source>
</reference>
<dbReference type="PANTHER" id="PTHR11439:SF463">
    <property type="entry name" value="REVERSE TRANSCRIPTASE TY1_COPIA-TYPE DOMAIN-CONTAINING PROTEIN"/>
    <property type="match status" value="1"/>
</dbReference>
<dbReference type="InterPro" id="IPR043502">
    <property type="entry name" value="DNA/RNA_pol_sf"/>
</dbReference>
<name>A0A438IMX6_VITVI</name>
<dbReference type="InterPro" id="IPR013103">
    <property type="entry name" value="RVT_2"/>
</dbReference>
<organism evidence="2 3">
    <name type="scientific">Vitis vinifera</name>
    <name type="common">Grape</name>
    <dbReference type="NCBI Taxonomy" id="29760"/>
    <lineage>
        <taxon>Eukaryota</taxon>
        <taxon>Viridiplantae</taxon>
        <taxon>Streptophyta</taxon>
        <taxon>Embryophyta</taxon>
        <taxon>Tracheophyta</taxon>
        <taxon>Spermatophyta</taxon>
        <taxon>Magnoliopsida</taxon>
        <taxon>eudicotyledons</taxon>
        <taxon>Gunneridae</taxon>
        <taxon>Pentapetalae</taxon>
        <taxon>rosids</taxon>
        <taxon>Vitales</taxon>
        <taxon>Vitaceae</taxon>
        <taxon>Viteae</taxon>
        <taxon>Vitis</taxon>
    </lineage>
</organism>
<sequence length="493" mass="55415">MINANPNLIRVVVKHSVFKDTLPNDARCFSLSLINNPRHLVLKALRDIVPPHPSNHEPIMLFLATNTTPTWLLDSGASHHVTSDLSNLYLHSPYQGSDDVMIGHGSTLLPPYLLPLAPLLYKKSFVKDLNTGTILLMGEPKDGIYEWPTTFPFVTSSPLPAFSSVNTTLSEWHSRLAMNDEFNVLVRNGTWELVSSTFMQNLVGCKWVFRIKQLLDGSVDRYKAKLVAKGFHQRPGVDYHDTFSLVVKLTTIRLVLSLTVNKGTNTNIIKRYIYLLTQRFSIKDLGVLSYFLGSKVLTTPSGMLLTQRRYIFDLLAWTKMFGTKPVATPLVIDGNLILHLDADWAGNKDDYTSTSAYIVYLGHHLISWSSKKLRTVAWSSTKAKYRSVAATTSEINWICSLFTEFGITLSTLPVIYCDNVGVTYLCSNPVFHWCMKHVAIDYHFIWDQVQSSALCVTHVSSADQLVNALTKLLPRSRFQELQIKIGVFSGTPS</sequence>
<dbReference type="AlphaFoldDB" id="A0A438IMX6"/>
<protein>
    <submittedName>
        <fullName evidence="2">Retrovirus-related Pol polyprotein from transposon RE1</fullName>
    </submittedName>
</protein>
<dbReference type="PANTHER" id="PTHR11439">
    <property type="entry name" value="GAG-POL-RELATED RETROTRANSPOSON"/>
    <property type="match status" value="1"/>
</dbReference>
<gene>
    <name evidence="2" type="primary">RE1_3341</name>
    <name evidence="2" type="ORF">CK203_028984</name>
</gene>